<reference evidence="17" key="1">
    <citation type="submission" date="2025-08" db="UniProtKB">
        <authorList>
            <consortium name="Ensembl"/>
        </authorList>
    </citation>
    <scope>IDENTIFICATION</scope>
</reference>
<comment type="subcellular location">
    <subcellularLocation>
        <location evidence="2 16">Cell membrane</location>
        <topology evidence="2 16">Multi-pass membrane protein</topology>
    </subcellularLocation>
    <subcellularLocation>
        <location evidence="1">Mitochondrion outer membrane</location>
        <topology evidence="1">Multi-pass membrane protein</topology>
    </subcellularLocation>
</comment>
<dbReference type="InterPro" id="IPR007603">
    <property type="entry name" value="Choline_transptr-like"/>
</dbReference>
<organism evidence="17 18">
    <name type="scientific">Sinocyclocheilus anshuiensis</name>
    <dbReference type="NCBI Taxonomy" id="1608454"/>
    <lineage>
        <taxon>Eukaryota</taxon>
        <taxon>Metazoa</taxon>
        <taxon>Chordata</taxon>
        <taxon>Craniata</taxon>
        <taxon>Vertebrata</taxon>
        <taxon>Euteleostomi</taxon>
        <taxon>Actinopterygii</taxon>
        <taxon>Neopterygii</taxon>
        <taxon>Teleostei</taxon>
        <taxon>Ostariophysi</taxon>
        <taxon>Cypriniformes</taxon>
        <taxon>Cyprinidae</taxon>
        <taxon>Cyprininae</taxon>
        <taxon>Sinocyclocheilus</taxon>
    </lineage>
</organism>
<name>A0A671SRW6_9TELE</name>
<dbReference type="AlphaFoldDB" id="A0A671SRW6"/>
<comment type="catalytic activity">
    <reaction evidence="14">
        <text>choline(out) + n H(+)(in) = choline(in) + n H(+)(out)</text>
        <dbReference type="Rhea" id="RHEA:75463"/>
        <dbReference type="ChEBI" id="CHEBI:15354"/>
        <dbReference type="ChEBI" id="CHEBI:15378"/>
    </reaction>
</comment>
<evidence type="ECO:0000256" key="9">
    <source>
        <dbReference type="ARBA" id="ARBA00022787"/>
    </source>
</evidence>
<dbReference type="PANTHER" id="PTHR12385">
    <property type="entry name" value="CHOLINE TRANSPORTER-LIKE (SLC FAMILY 44)"/>
    <property type="match status" value="1"/>
</dbReference>
<dbReference type="PANTHER" id="PTHR12385:SF34">
    <property type="entry name" value="CHOLINE TRANSPORTER-LIKE PROTEIN 2"/>
    <property type="match status" value="1"/>
</dbReference>
<reference evidence="17" key="2">
    <citation type="submission" date="2025-09" db="UniProtKB">
        <authorList>
            <consortium name="Ensembl"/>
        </authorList>
    </citation>
    <scope>IDENTIFICATION</scope>
</reference>
<keyword evidence="13" id="KW-0325">Glycoprotein</keyword>
<evidence type="ECO:0000313" key="17">
    <source>
        <dbReference type="Ensembl" id="ENSSANP00000099838.1"/>
    </source>
</evidence>
<evidence type="ECO:0000256" key="1">
    <source>
        <dbReference type="ARBA" id="ARBA00004374"/>
    </source>
</evidence>
<keyword evidence="10 16" id="KW-1133">Transmembrane helix</keyword>
<evidence type="ECO:0000256" key="15">
    <source>
        <dbReference type="ARBA" id="ARBA00036560"/>
    </source>
</evidence>
<comment type="similarity">
    <text evidence="3 16">Belongs to the CTL (choline transporter-like) family.</text>
</comment>
<keyword evidence="4" id="KW-0813">Transport</keyword>
<evidence type="ECO:0000256" key="6">
    <source>
        <dbReference type="ARBA" id="ARBA00022475"/>
    </source>
</evidence>
<keyword evidence="18" id="KW-1185">Reference proteome</keyword>
<evidence type="ECO:0000256" key="5">
    <source>
        <dbReference type="ARBA" id="ARBA00022449"/>
    </source>
</evidence>
<dbReference type="Pfam" id="PF04515">
    <property type="entry name" value="Choline_transpo"/>
    <property type="match status" value="1"/>
</dbReference>
<evidence type="ECO:0000256" key="14">
    <source>
        <dbReference type="ARBA" id="ARBA00035093"/>
    </source>
</evidence>
<evidence type="ECO:0000256" key="16">
    <source>
        <dbReference type="RuleBase" id="RU368066"/>
    </source>
</evidence>
<keyword evidence="12 16" id="KW-0472">Membrane</keyword>
<feature type="transmembrane region" description="Helical" evidence="16">
    <location>
        <begin position="390"/>
        <end position="417"/>
    </location>
</feature>
<feature type="transmembrane region" description="Helical" evidence="16">
    <location>
        <begin position="30"/>
        <end position="51"/>
    </location>
</feature>
<evidence type="ECO:0000256" key="4">
    <source>
        <dbReference type="ARBA" id="ARBA00022448"/>
    </source>
</evidence>
<evidence type="ECO:0000256" key="8">
    <source>
        <dbReference type="ARBA" id="ARBA00022692"/>
    </source>
</evidence>
<keyword evidence="11" id="KW-0496">Mitochondrion</keyword>
<dbReference type="GO" id="GO:0005886">
    <property type="term" value="C:plasma membrane"/>
    <property type="evidence" value="ECO:0007669"/>
    <property type="project" value="UniProtKB-SubCell"/>
</dbReference>
<evidence type="ECO:0000256" key="10">
    <source>
        <dbReference type="ARBA" id="ARBA00022989"/>
    </source>
</evidence>
<comment type="catalytic activity">
    <reaction evidence="15">
        <text>ethanolamine(out) + n H(+)(in) = ethanolamine(in) + n H(+)(out)</text>
        <dbReference type="Rhea" id="RHEA:75467"/>
        <dbReference type="ChEBI" id="CHEBI:15378"/>
        <dbReference type="ChEBI" id="CHEBI:57603"/>
    </reaction>
</comment>
<dbReference type="GO" id="GO:0015297">
    <property type="term" value="F:antiporter activity"/>
    <property type="evidence" value="ECO:0007669"/>
    <property type="project" value="UniProtKB-KW"/>
</dbReference>
<evidence type="ECO:0000256" key="2">
    <source>
        <dbReference type="ARBA" id="ARBA00004651"/>
    </source>
</evidence>
<gene>
    <name evidence="17" type="primary">LOC107659973</name>
</gene>
<feature type="transmembrane region" description="Helical" evidence="16">
    <location>
        <begin position="197"/>
        <end position="215"/>
    </location>
</feature>
<keyword evidence="6" id="KW-1003">Cell membrane</keyword>
<feature type="transmembrane region" description="Helical" evidence="16">
    <location>
        <begin position="253"/>
        <end position="274"/>
    </location>
</feature>
<comment type="function">
    <text evidence="16">Choline transporter.</text>
</comment>
<dbReference type="Ensembl" id="ENSSANT00000105996.1">
    <property type="protein sequence ID" value="ENSSANP00000099838.1"/>
    <property type="gene ID" value="ENSSANG00000048802.1"/>
</dbReference>
<feature type="transmembrane region" description="Helical" evidence="16">
    <location>
        <begin position="538"/>
        <end position="561"/>
    </location>
</feature>
<sequence length="645" mass="73363">MHNFNVFTGEPRKFDPTFKGPIYNRGCTDILCCILFILALLGYFAVGILAWSQGDPRKVIYPTDSKGQFCGQVGSPLEKKPLLFYFNIMKCASPLVLLEFQCPTTQICVERCPDKFMTLLKALQNEDDREYYKQFCKEGVDMTKVSSGQERKLEARAVAMRIFEDYTQSWHWILLGLVIAMLVSLIFILLLRCLAGVMVWVMIIMVIIVIGYGIFHCYMQYASLKGQAGSDVTIKDLGLQTDFSVYLQIQQTWLAFMIILCIVEVVIILLLIFLRKRLLIAIALIKEASKAIGHVMSSLFYPLLTFALLSLVIAYWAITAVFLSTSSEPVYKIFNTTECMYSRDTCKPETFNSSNITTECPDAECLFAFYGGETLYHKYLILFQFYNVFLFFWCANFVTALGQVTLAGAFASYYWAFKKPDDIPAYPVFNSLGRALRYHTGSLAFGSLILAIVQVIRVILEYLDQKLKGAQNKCAKFLLSCLKCCFWCLEKCIKFLNRNAYIMVAIYGKNFCTSAKDAFFLLMRNIVRVAVLDKVTDFLLFLGKLLVVGIVGICSFFFFTGKIKIVEDAAPSLNYYWVPILTVVFGAYLIAHGFFSVYAMCVDTLFLCFLEDLERNDGTADRPYFMPERLLSILKKSNEGVKTVD</sequence>
<evidence type="ECO:0000256" key="3">
    <source>
        <dbReference type="ARBA" id="ARBA00007168"/>
    </source>
</evidence>
<feature type="transmembrane region" description="Helical" evidence="16">
    <location>
        <begin position="295"/>
        <end position="318"/>
    </location>
</feature>
<dbReference type="GO" id="GO:0005741">
    <property type="term" value="C:mitochondrial outer membrane"/>
    <property type="evidence" value="ECO:0007669"/>
    <property type="project" value="UniProtKB-SubCell"/>
</dbReference>
<keyword evidence="9" id="KW-1000">Mitochondrion outer membrane</keyword>
<keyword evidence="8 16" id="KW-0812">Transmembrane</keyword>
<accession>A0A671SRW6</accession>
<protein>
    <recommendedName>
        <fullName evidence="16">Choline transporter-like protein</fullName>
    </recommendedName>
</protein>
<evidence type="ECO:0000256" key="13">
    <source>
        <dbReference type="ARBA" id="ARBA00023180"/>
    </source>
</evidence>
<feature type="transmembrane region" description="Helical" evidence="16">
    <location>
        <begin position="170"/>
        <end position="190"/>
    </location>
</feature>
<evidence type="ECO:0000256" key="12">
    <source>
        <dbReference type="ARBA" id="ARBA00023136"/>
    </source>
</evidence>
<evidence type="ECO:0000256" key="7">
    <source>
        <dbReference type="ARBA" id="ARBA00022553"/>
    </source>
</evidence>
<feature type="transmembrane region" description="Helical" evidence="16">
    <location>
        <begin position="438"/>
        <end position="460"/>
    </location>
</feature>
<keyword evidence="5" id="KW-0050">Antiport</keyword>
<dbReference type="Proteomes" id="UP000472260">
    <property type="component" value="Unassembled WGS sequence"/>
</dbReference>
<proteinExistence type="inferred from homology"/>
<feature type="transmembrane region" description="Helical" evidence="16">
    <location>
        <begin position="573"/>
        <end position="595"/>
    </location>
</feature>
<evidence type="ECO:0000256" key="11">
    <source>
        <dbReference type="ARBA" id="ARBA00023128"/>
    </source>
</evidence>
<evidence type="ECO:0000313" key="18">
    <source>
        <dbReference type="Proteomes" id="UP000472260"/>
    </source>
</evidence>
<keyword evidence="7" id="KW-0597">Phosphoprotein</keyword>